<evidence type="ECO:0000313" key="12">
    <source>
        <dbReference type="EMBL" id="WWC92469.1"/>
    </source>
</evidence>
<evidence type="ECO:0000256" key="9">
    <source>
        <dbReference type="RuleBase" id="RU362103"/>
    </source>
</evidence>
<evidence type="ECO:0000256" key="4">
    <source>
        <dbReference type="ARBA" id="ARBA00022801"/>
    </source>
</evidence>
<dbReference type="InterPro" id="IPR002642">
    <property type="entry name" value="LysoPLipase_cat_dom"/>
</dbReference>
<reference evidence="12 13" key="1">
    <citation type="submission" date="2024-01" db="EMBL/GenBank/DDBJ databases">
        <title>Comparative genomics of Cryptococcus and Kwoniella reveals pathogenesis evolution and contrasting modes of karyotype evolution via chromosome fusion or intercentromeric recombination.</title>
        <authorList>
            <person name="Coelho M.A."/>
            <person name="David-Palma M."/>
            <person name="Shea T."/>
            <person name="Bowers K."/>
            <person name="McGinley-Smith S."/>
            <person name="Mohammad A.W."/>
            <person name="Gnirke A."/>
            <person name="Yurkov A.M."/>
            <person name="Nowrousian M."/>
            <person name="Sun S."/>
            <person name="Cuomo C.A."/>
            <person name="Heitman J."/>
        </authorList>
    </citation>
    <scope>NUCLEOTIDE SEQUENCE [LARGE SCALE GENOMIC DNA]</scope>
    <source>
        <strain evidence="12 13">CBS 6074</strain>
    </source>
</reference>
<feature type="domain" description="PLA2c" evidence="11">
    <location>
        <begin position="53"/>
        <end position="576"/>
    </location>
</feature>
<dbReference type="Pfam" id="PF01735">
    <property type="entry name" value="PLA2_B"/>
    <property type="match status" value="1"/>
</dbReference>
<feature type="signal peptide" evidence="9">
    <location>
        <begin position="1"/>
        <end position="17"/>
    </location>
</feature>
<name>A0AAX4K5R6_9TREE</name>
<dbReference type="GO" id="GO:0004622">
    <property type="term" value="F:phosphatidylcholine lysophospholipase activity"/>
    <property type="evidence" value="ECO:0007669"/>
    <property type="project" value="UniProtKB-EC"/>
</dbReference>
<evidence type="ECO:0000256" key="7">
    <source>
        <dbReference type="ARBA" id="ARBA00023180"/>
    </source>
</evidence>
<evidence type="ECO:0000256" key="8">
    <source>
        <dbReference type="PROSITE-ProRule" id="PRU00555"/>
    </source>
</evidence>
<dbReference type="Gene3D" id="3.40.1090.10">
    <property type="entry name" value="Cytosolic phospholipase A2 catalytic domain"/>
    <property type="match status" value="1"/>
</dbReference>
<comment type="catalytic activity">
    <reaction evidence="9">
        <text>a 1-acyl-sn-glycero-3-phosphocholine + H2O = sn-glycerol 3-phosphocholine + a fatty acid + H(+)</text>
        <dbReference type="Rhea" id="RHEA:15177"/>
        <dbReference type="ChEBI" id="CHEBI:15377"/>
        <dbReference type="ChEBI" id="CHEBI:15378"/>
        <dbReference type="ChEBI" id="CHEBI:16870"/>
        <dbReference type="ChEBI" id="CHEBI:28868"/>
        <dbReference type="ChEBI" id="CHEBI:58168"/>
        <dbReference type="EC" id="3.1.1.5"/>
    </reaction>
</comment>
<dbReference type="EC" id="3.1.1.5" evidence="2 9"/>
<dbReference type="InterPro" id="IPR016035">
    <property type="entry name" value="Acyl_Trfase/lysoPLipase"/>
</dbReference>
<feature type="region of interest" description="Disordered" evidence="10">
    <location>
        <begin position="605"/>
        <end position="629"/>
    </location>
</feature>
<comment type="similarity">
    <text evidence="1 9">Belongs to the lysophospholipase family.</text>
</comment>
<dbReference type="PROSITE" id="PS51210">
    <property type="entry name" value="PLA2C"/>
    <property type="match status" value="1"/>
</dbReference>
<organism evidence="12 13">
    <name type="scientific">Kwoniella dendrophila CBS 6074</name>
    <dbReference type="NCBI Taxonomy" id="1295534"/>
    <lineage>
        <taxon>Eukaryota</taxon>
        <taxon>Fungi</taxon>
        <taxon>Dikarya</taxon>
        <taxon>Basidiomycota</taxon>
        <taxon>Agaricomycotina</taxon>
        <taxon>Tremellomycetes</taxon>
        <taxon>Tremellales</taxon>
        <taxon>Cryptococcaceae</taxon>
        <taxon>Kwoniella</taxon>
    </lineage>
</organism>
<evidence type="ECO:0000256" key="1">
    <source>
        <dbReference type="ARBA" id="ARBA00008780"/>
    </source>
</evidence>
<feature type="chain" id="PRO_5043112436" description="Lysophospholipase" evidence="9">
    <location>
        <begin position="18"/>
        <end position="650"/>
    </location>
</feature>
<evidence type="ECO:0000256" key="10">
    <source>
        <dbReference type="SAM" id="MobiDB-lite"/>
    </source>
</evidence>
<keyword evidence="7" id="KW-0325">Glycoprotein</keyword>
<dbReference type="GO" id="GO:0004623">
    <property type="term" value="F:phospholipase A2 activity"/>
    <property type="evidence" value="ECO:0007669"/>
    <property type="project" value="TreeGrafter"/>
</dbReference>
<dbReference type="EMBL" id="CP144107">
    <property type="protein sequence ID" value="WWC92469.1"/>
    <property type="molecule type" value="Genomic_DNA"/>
</dbReference>
<keyword evidence="3 9" id="KW-0732">Signal</keyword>
<dbReference type="PANTHER" id="PTHR10728:SF33">
    <property type="entry name" value="LYSOPHOSPHOLIPASE 1-RELATED"/>
    <property type="match status" value="1"/>
</dbReference>
<dbReference type="GO" id="GO:0005829">
    <property type="term" value="C:cytosol"/>
    <property type="evidence" value="ECO:0007669"/>
    <property type="project" value="TreeGrafter"/>
</dbReference>
<dbReference type="SMART" id="SM00022">
    <property type="entry name" value="PLAc"/>
    <property type="match status" value="1"/>
</dbReference>
<dbReference type="GO" id="GO:0046475">
    <property type="term" value="P:glycerophospholipid catabolic process"/>
    <property type="evidence" value="ECO:0007669"/>
    <property type="project" value="TreeGrafter"/>
</dbReference>
<evidence type="ECO:0000256" key="3">
    <source>
        <dbReference type="ARBA" id="ARBA00022729"/>
    </source>
</evidence>
<dbReference type="PANTHER" id="PTHR10728">
    <property type="entry name" value="CYTOSOLIC PHOSPHOLIPASE A2"/>
    <property type="match status" value="1"/>
</dbReference>
<evidence type="ECO:0000313" key="13">
    <source>
        <dbReference type="Proteomes" id="UP001355207"/>
    </source>
</evidence>
<dbReference type="SUPFAM" id="SSF52151">
    <property type="entry name" value="FabD/lysophospholipase-like"/>
    <property type="match status" value="1"/>
</dbReference>
<dbReference type="GeneID" id="91098096"/>
<dbReference type="RefSeq" id="XP_066079231.1">
    <property type="nucleotide sequence ID" value="XM_066223134.1"/>
</dbReference>
<dbReference type="AlphaFoldDB" id="A0AAX4K5R6"/>
<keyword evidence="4 8" id="KW-0378">Hydrolase</keyword>
<feature type="compositionally biased region" description="Low complexity" evidence="10">
    <location>
        <begin position="613"/>
        <end position="628"/>
    </location>
</feature>
<evidence type="ECO:0000256" key="2">
    <source>
        <dbReference type="ARBA" id="ARBA00013274"/>
    </source>
</evidence>
<gene>
    <name evidence="12" type="ORF">L201_007427</name>
</gene>
<protein>
    <recommendedName>
        <fullName evidence="2 9">Lysophospholipase</fullName>
        <ecNumber evidence="2 9">3.1.1.5</ecNumber>
    </recommendedName>
</protein>
<dbReference type="Proteomes" id="UP001355207">
    <property type="component" value="Chromosome 10"/>
</dbReference>
<accession>A0AAX4K5R6</accession>
<keyword evidence="5 8" id="KW-0442">Lipid degradation</keyword>
<evidence type="ECO:0000259" key="11">
    <source>
        <dbReference type="PROSITE" id="PS51210"/>
    </source>
</evidence>
<keyword evidence="6 8" id="KW-0443">Lipid metabolism</keyword>
<sequence>MLHPALLGLAVLPSILAAPHPSQELAIRDEIAIREDLAIRGLGDKSYAPYKVDCPTTWTWIRNATEGLAQGEKTFLETRQKVTGPAINTMASSHGIVNPPRTPNIGVALAGGGYRAMLTGLGGIMGMMNQSSEGQASGIGGWLDGVTYWAGLSGGSWATGSFMANGGQLPSDLLNNLWDLDSNLIFPDDGKLSFYTELVTETNAKSDQGFPVQITDLWGLAIGSHVLPKEYQLSNTPNLTFSSLPSVVQNLGNGSLPMPIIIAAEREHGELVVAENATVWEFTPYEFGSWAFGSTTKSIGAFTSLEYLGSELNNGQPNGTCYKGFDQLSYIMGTSATLFNSALLQINDSESTIATNLIEKFLTDLGEDQYDISRVPNPYANYNPSGNPLSEFEYITLVDAGETNQNIPIEPLLIPFREVDAIIAFDSSFDSTYVWPNGTALRTTFERAKILAENTGTQIRMPEVPSENGFINGGYNSRPTFFGCNDTTTPLIVYVPNYPWSGAANTSTYQLDYSTAQANEVMFNGMRSLTLNGTVETWPKCLACALTDRSFGYTRENRTSDCQSCFDTWCWAGDDNTSTPNTYDPVIGSVPPWLVEKGLTTSDVKSAKGLQENSTSAQTNNNSTSNSSRHVGGISLGLLVALTLGLGIMI</sequence>
<evidence type="ECO:0000256" key="5">
    <source>
        <dbReference type="ARBA" id="ARBA00022963"/>
    </source>
</evidence>
<evidence type="ECO:0000256" key="6">
    <source>
        <dbReference type="ARBA" id="ARBA00023098"/>
    </source>
</evidence>
<keyword evidence="13" id="KW-1185">Reference proteome</keyword>
<proteinExistence type="inferred from homology"/>